<evidence type="ECO:0000256" key="3">
    <source>
        <dbReference type="ARBA" id="ARBA00023237"/>
    </source>
</evidence>
<dbReference type="GO" id="GO:0019867">
    <property type="term" value="C:outer membrane"/>
    <property type="evidence" value="ECO:0007669"/>
    <property type="project" value="InterPro"/>
</dbReference>
<dbReference type="InterPro" id="IPR023997">
    <property type="entry name" value="TonB-dep_OMP_SusC/RagA_CS"/>
</dbReference>
<dbReference type="AlphaFoldDB" id="A0A943DNH4"/>
<dbReference type="SMART" id="SM00965">
    <property type="entry name" value="STN"/>
    <property type="match status" value="1"/>
</dbReference>
<dbReference type="InterPro" id="IPR037066">
    <property type="entry name" value="Plug_dom_sf"/>
</dbReference>
<protein>
    <submittedName>
        <fullName evidence="5">TonB-dependent receptor</fullName>
    </submittedName>
</protein>
<dbReference type="NCBIfam" id="TIGR04056">
    <property type="entry name" value="OMP_RagA_SusC"/>
    <property type="match status" value="1"/>
</dbReference>
<keyword evidence="5" id="KW-0675">Receptor</keyword>
<comment type="caution">
    <text evidence="5">The sequence shown here is derived from an EMBL/GenBank/DDBJ whole genome shotgun (WGS) entry which is preliminary data.</text>
</comment>
<dbReference type="Gene3D" id="2.60.40.1120">
    <property type="entry name" value="Carboxypeptidase-like, regulatory domain"/>
    <property type="match status" value="1"/>
</dbReference>
<evidence type="ECO:0000313" key="6">
    <source>
        <dbReference type="Proteomes" id="UP000782901"/>
    </source>
</evidence>
<evidence type="ECO:0000259" key="4">
    <source>
        <dbReference type="SMART" id="SM00965"/>
    </source>
</evidence>
<feature type="domain" description="Secretin/TonB short N-terminal" evidence="4">
    <location>
        <begin position="69"/>
        <end position="120"/>
    </location>
</feature>
<keyword evidence="2" id="KW-0472">Membrane</keyword>
<dbReference type="InterPro" id="IPR012910">
    <property type="entry name" value="Plug_dom"/>
</dbReference>
<evidence type="ECO:0000256" key="2">
    <source>
        <dbReference type="ARBA" id="ARBA00023136"/>
    </source>
</evidence>
<gene>
    <name evidence="5" type="ORF">KHY35_09840</name>
</gene>
<dbReference type="Pfam" id="PF13715">
    <property type="entry name" value="CarbopepD_reg_2"/>
    <property type="match status" value="1"/>
</dbReference>
<proteinExistence type="predicted"/>
<keyword evidence="3" id="KW-0998">Cell outer membrane</keyword>
<keyword evidence="1" id="KW-0813">Transport</keyword>
<organism evidence="5 6">
    <name type="scientific">Bacteroides thetaiotaomicron</name>
    <dbReference type="NCBI Taxonomy" id="818"/>
    <lineage>
        <taxon>Bacteria</taxon>
        <taxon>Pseudomonadati</taxon>
        <taxon>Bacteroidota</taxon>
        <taxon>Bacteroidia</taxon>
        <taxon>Bacteroidales</taxon>
        <taxon>Bacteroidaceae</taxon>
        <taxon>Bacteroides</taxon>
    </lineage>
</organism>
<dbReference type="EMBL" id="JAGZEE010000013">
    <property type="protein sequence ID" value="MBS5411000.1"/>
    <property type="molecule type" value="Genomic_DNA"/>
</dbReference>
<dbReference type="Gene3D" id="2.170.130.10">
    <property type="entry name" value="TonB-dependent receptor, plug domain"/>
    <property type="match status" value="1"/>
</dbReference>
<evidence type="ECO:0000256" key="1">
    <source>
        <dbReference type="ARBA" id="ARBA00022448"/>
    </source>
</evidence>
<dbReference type="InterPro" id="IPR008969">
    <property type="entry name" value="CarboxyPept-like_regulatory"/>
</dbReference>
<dbReference type="Pfam" id="PF07660">
    <property type="entry name" value="STN"/>
    <property type="match status" value="1"/>
</dbReference>
<dbReference type="SUPFAM" id="SSF49464">
    <property type="entry name" value="Carboxypeptidase regulatory domain-like"/>
    <property type="match status" value="1"/>
</dbReference>
<dbReference type="Pfam" id="PF07715">
    <property type="entry name" value="Plug"/>
    <property type="match status" value="1"/>
</dbReference>
<evidence type="ECO:0000313" key="5">
    <source>
        <dbReference type="EMBL" id="MBS5411000.1"/>
    </source>
</evidence>
<dbReference type="InterPro" id="IPR023996">
    <property type="entry name" value="TonB-dep_OMP_SusC/RagA"/>
</dbReference>
<dbReference type="FunFam" id="2.60.40.1120:FF:000003">
    <property type="entry name" value="Outer membrane protein Omp121"/>
    <property type="match status" value="1"/>
</dbReference>
<accession>A0A943DNH4</accession>
<dbReference type="InterPro" id="IPR011662">
    <property type="entry name" value="Secretin/TonB_short_N"/>
</dbReference>
<dbReference type="SUPFAM" id="SSF56935">
    <property type="entry name" value="Porins"/>
    <property type="match status" value="1"/>
</dbReference>
<dbReference type="Proteomes" id="UP000782901">
    <property type="component" value="Unassembled WGS sequence"/>
</dbReference>
<name>A0A943DNH4_BACT4</name>
<dbReference type="FunFam" id="2.170.130.10:FF:000003">
    <property type="entry name" value="SusC/RagA family TonB-linked outer membrane protein"/>
    <property type="match status" value="1"/>
</dbReference>
<sequence length="1149" mass="129078">MKKHRLFSHQRTKDKQLLLIMKFFSLFLLIGIGNCLATNTYSQNKLFTIKSSQKTITEVFHEIEKNSEYIIFYMDQLIDTNRKVNINVRKQQVSAILDQLFAGTDNTYSINDRQITIYRKGEQPTPQQEKNKFVITGVVTDSQGESVIGASVRIKDTTNGVITDMDGRYTITAPGKNSILVISYIGYSTEEVKINDRRNINIRLREDTKALDEVVVVGYGQQKKESVVVSMSSVKVSDITAPTRNLTNNLAGQVSGLIAIQRSSEPGFDDAEFWIRGISTFASNSAASTPLVLVDGIPRKITDIEPDEIETFSILKDAAATAIYGAEGANGVILVTTKRGKDEKPKITFKTEHSISSPQRLPEFVGSADYLGLYNEALRNDGEPALFSDETIEKFRNSTDPDLYPNTDWIKELLKKTTNNHRYTLNARGGSARAKYFVSGAYYNESGIYKGNPTDKYDTNIGLDRFNLRSNIDMDVTSTTKISVDLAGQYLIANYPGSSSSSIFRSMLITPPYCFPAVYSDGTVATYEQERGVNMRNPYNLLMNSGYTRQWRTGIQSKVGVQQNLKFITKGLSAKMNISYDFDATFKSIRSYNPSRYHATGRDENGNLQFAQVVSGTPDLSDLKDNGIEANKKIYIDASINYKRTFAEKHDVTGMLLYMQKETQYKTEPLPYRKQGVVGRVSYAYDGRYFIEGNFGYTGSEAFAKNHRFGFFPAVGVAYYLSNEPFYPKAIKKIANKIKIRASVGKTGNDTTDKRFVYRATYNMAAGSWSQGIGSNGGTNAIGNAIIEGFPETLDIGWEIETKQNYGFDLGLFDNKVDFVFDYFRSERSHILMQRNTTPTVGGFRVNQYANYGIVNNHGVDMSLNIHQQIGKVKLSARGTFTYARNKIVEYDELPQRYPWMAQTGMRINENYLYIAERLYTKEDFIVSKNGSGIETYTLRSELPQSTLGGLLGPGDIKYKDINGDGIIDSYDKVRGVGHPKVPEIVYGFGLNIEYKGFYASAFFQGAGNCSVLLGGNTPEGWFPFSWGVDQSNYRTFALDRWTEKNPSQNVLMPRLHKDNTNAANNSVASTWWLRNGGFLRLKNVELGYQLPKKLLSKINLQAARIYLMGYNIALWDDLKYFDPEAGNANGGNTYPKARTFTLGIDFTF</sequence>
<reference evidence="5" key="1">
    <citation type="submission" date="2021-02" db="EMBL/GenBank/DDBJ databases">
        <title>Infant gut strain persistence is associated with maternal origin, phylogeny, and functional potential including surface adhesion and iron acquisition.</title>
        <authorList>
            <person name="Lou Y.C."/>
        </authorList>
    </citation>
    <scope>NUCLEOTIDE SEQUENCE</scope>
    <source>
        <strain evidence="5">L3_082_243G1_dasL3_082_243G1_maxbin2.maxbin.015s ta_sub</strain>
    </source>
</reference>
<dbReference type="NCBIfam" id="TIGR04057">
    <property type="entry name" value="SusC_RagA_signa"/>
    <property type="match status" value="1"/>
</dbReference>